<dbReference type="SMART" id="SM00822">
    <property type="entry name" value="PKS_KR"/>
    <property type="match status" value="1"/>
</dbReference>
<dbReference type="PRINTS" id="PR00080">
    <property type="entry name" value="SDRFAMILY"/>
</dbReference>
<accession>A0A178M2D0</accession>
<dbReference type="Proteomes" id="UP000078287">
    <property type="component" value="Unassembled WGS sequence"/>
</dbReference>
<dbReference type="GO" id="GO:0016491">
    <property type="term" value="F:oxidoreductase activity"/>
    <property type="evidence" value="ECO:0007669"/>
    <property type="project" value="UniProtKB-KW"/>
</dbReference>
<comment type="similarity">
    <text evidence="1 8">Belongs to the short-chain dehydrogenases/reductases (SDR) family.</text>
</comment>
<protein>
    <recommendedName>
        <fullName evidence="6">Dehydrogenase/reductase SDR family member 7C</fullName>
    </recommendedName>
    <alternativeName>
        <fullName evidence="7">Short-chain dehydrogenase/reductase family 32C member 2</fullName>
    </alternativeName>
</protein>
<dbReference type="PRINTS" id="PR00081">
    <property type="entry name" value="GDHRDH"/>
</dbReference>
<gene>
    <name evidence="10" type="ORF">A6A03_19205</name>
</gene>
<evidence type="ECO:0000256" key="4">
    <source>
        <dbReference type="ARBA" id="ARBA00023002"/>
    </source>
</evidence>
<dbReference type="PANTHER" id="PTHR44668">
    <property type="match status" value="1"/>
</dbReference>
<dbReference type="Gene3D" id="3.40.50.720">
    <property type="entry name" value="NAD(P)-binding Rossmann-like Domain"/>
    <property type="match status" value="1"/>
</dbReference>
<keyword evidence="11" id="KW-1185">Reference proteome</keyword>
<evidence type="ECO:0000256" key="1">
    <source>
        <dbReference type="ARBA" id="ARBA00006484"/>
    </source>
</evidence>
<reference evidence="10 11" key="1">
    <citation type="submission" date="2016-04" db="EMBL/GenBank/DDBJ databases">
        <title>Chloroflexus islandicus sp. nov., a thermophilic filamentous anoxygenic phototrophic bacterium from geyser Strokkur (Iceland).</title>
        <authorList>
            <person name="Gaisin V.A."/>
            <person name="Kalashnikov A.M."/>
            <person name="Sukhacheva M.V."/>
            <person name="Grouzdev D.S."/>
            <person name="Ivanov T.M."/>
            <person name="Kuznetsov B."/>
            <person name="Gorlenko V.M."/>
        </authorList>
    </citation>
    <scope>NUCLEOTIDE SEQUENCE [LARGE SCALE GENOMIC DNA]</scope>
    <source>
        <strain evidence="11">isl-2</strain>
    </source>
</reference>
<organism evidence="10 11">
    <name type="scientific">Chloroflexus islandicus</name>
    <dbReference type="NCBI Taxonomy" id="1707952"/>
    <lineage>
        <taxon>Bacteria</taxon>
        <taxon>Bacillati</taxon>
        <taxon>Chloroflexota</taxon>
        <taxon>Chloroflexia</taxon>
        <taxon>Chloroflexales</taxon>
        <taxon>Chloroflexineae</taxon>
        <taxon>Chloroflexaceae</taxon>
        <taxon>Chloroflexus</taxon>
    </lineage>
</organism>
<keyword evidence="2" id="KW-0732">Signal</keyword>
<evidence type="ECO:0000256" key="7">
    <source>
        <dbReference type="ARBA" id="ARBA00043011"/>
    </source>
</evidence>
<sequence length="263" mass="27934">MSAFARRVVLLTGAGGGLGREFARQLLAAGADLILSSHSPQRLTAAAEFAAHGQPSGKTGRIRALLPADLSDPASCDRLAQQVTQVAPDLDLIIHNAGIGLYGPLNAIPAEAAERLLRINLHAPIRLTAALLPVLRNRPHSQIVFISSILGRAALPNISVYSAAKFGLRGFASGLTAEGYSVSTVYPFFTQTDILDAPQYGEGPKRRVPGWLVDQPPPVVRASLAGIAARRRHIYPSWKAHLYAIVADIAPDILPPFSRLVAG</sequence>
<keyword evidence="5" id="KW-0520">NAD</keyword>
<keyword evidence="3" id="KW-0521">NADP</keyword>
<dbReference type="InterPro" id="IPR057326">
    <property type="entry name" value="KR_dom"/>
</dbReference>
<comment type="caution">
    <text evidence="10">The sequence shown here is derived from an EMBL/GenBank/DDBJ whole genome shotgun (WGS) entry which is preliminary data.</text>
</comment>
<keyword evidence="4" id="KW-0560">Oxidoreductase</keyword>
<dbReference type="EMBL" id="LWQS01000090">
    <property type="protein sequence ID" value="OAN41059.1"/>
    <property type="molecule type" value="Genomic_DNA"/>
</dbReference>
<evidence type="ECO:0000259" key="9">
    <source>
        <dbReference type="SMART" id="SM00822"/>
    </source>
</evidence>
<evidence type="ECO:0000256" key="3">
    <source>
        <dbReference type="ARBA" id="ARBA00022857"/>
    </source>
</evidence>
<evidence type="ECO:0000313" key="11">
    <source>
        <dbReference type="Proteomes" id="UP000078287"/>
    </source>
</evidence>
<dbReference type="SUPFAM" id="SSF51735">
    <property type="entry name" value="NAD(P)-binding Rossmann-fold domains"/>
    <property type="match status" value="1"/>
</dbReference>
<evidence type="ECO:0000256" key="5">
    <source>
        <dbReference type="ARBA" id="ARBA00023027"/>
    </source>
</evidence>
<dbReference type="InterPro" id="IPR002347">
    <property type="entry name" value="SDR_fam"/>
</dbReference>
<evidence type="ECO:0000313" key="10">
    <source>
        <dbReference type="EMBL" id="OAN41059.1"/>
    </source>
</evidence>
<dbReference type="InterPro" id="IPR036291">
    <property type="entry name" value="NAD(P)-bd_dom_sf"/>
</dbReference>
<proteinExistence type="inferred from homology"/>
<dbReference type="OrthoDB" id="9808814at2"/>
<dbReference type="Pfam" id="PF00106">
    <property type="entry name" value="adh_short"/>
    <property type="match status" value="1"/>
</dbReference>
<dbReference type="RefSeq" id="WP_066790709.1">
    <property type="nucleotide sequence ID" value="NZ_LWQS01000090.1"/>
</dbReference>
<dbReference type="STRING" id="1707952.A6A03_19205"/>
<name>A0A178M2D0_9CHLR</name>
<evidence type="ECO:0000256" key="8">
    <source>
        <dbReference type="RuleBase" id="RU000363"/>
    </source>
</evidence>
<dbReference type="InterPro" id="IPR052148">
    <property type="entry name" value="SDR_family_member_7C"/>
</dbReference>
<evidence type="ECO:0000256" key="6">
    <source>
        <dbReference type="ARBA" id="ARBA00040420"/>
    </source>
</evidence>
<evidence type="ECO:0000256" key="2">
    <source>
        <dbReference type="ARBA" id="ARBA00022729"/>
    </source>
</evidence>
<dbReference type="PANTHER" id="PTHR44668:SF2">
    <property type="entry name" value="DEHYDROGENASE_REDUCTASE SDR FAMILY MEMBER 7C"/>
    <property type="match status" value="1"/>
</dbReference>
<feature type="domain" description="Ketoreductase" evidence="9">
    <location>
        <begin position="7"/>
        <end position="183"/>
    </location>
</feature>
<dbReference type="AlphaFoldDB" id="A0A178M2D0"/>